<evidence type="ECO:0000313" key="3">
    <source>
        <dbReference type="Proteomes" id="UP001204000"/>
    </source>
</evidence>
<dbReference type="PANTHER" id="PTHR10928">
    <property type="entry name" value="SUPPRESSOR OF FUSED"/>
    <property type="match status" value="1"/>
</dbReference>
<dbReference type="PANTHER" id="PTHR10928:SF2">
    <property type="entry name" value="SUPPRESSOR OF FUSED HOMOLOG"/>
    <property type="match status" value="1"/>
</dbReference>
<name>A0ABT1G3Z4_9CORY</name>
<keyword evidence="3" id="KW-1185">Reference proteome</keyword>
<organism evidence="2 3">
    <name type="scientific">Corynebacterium stercoris</name>
    <dbReference type="NCBI Taxonomy" id="2943490"/>
    <lineage>
        <taxon>Bacteria</taxon>
        <taxon>Bacillati</taxon>
        <taxon>Actinomycetota</taxon>
        <taxon>Actinomycetes</taxon>
        <taxon>Mycobacteriales</taxon>
        <taxon>Corynebacteriaceae</taxon>
        <taxon>Corynebacterium</taxon>
    </lineage>
</organism>
<dbReference type="InterPro" id="IPR020941">
    <property type="entry name" value="SUFU-like_domain"/>
</dbReference>
<sequence length="320" mass="35276">MRWLSGYASRLRRGPRVGGDAVREHLSQFVASTDPFIFRFDEFEVHAHHVDEPLPHLLYTTFGFSRVNSTVPVAGTQTELTLRVPADTPVPYAWPAEQLAAMVKLVRRTGNEIAPGHHMRLKEAVLDDAEIQAFTFVTDPILGVIDTPTGMVRFTYAVGLTLRELDAALSWDPMKFTGVLGDFVPLGITDPARADILAIPEVRARVKEGTLRDGSSVSAAQAKLLDVDPSGRIDLDPLAAQALLRAARFRLGRGHSFALVRGETWLRISPDATFEATESHVQLPASRKLIDELVATFDATPGVYRLRTVPVEIHVVDTDR</sequence>
<evidence type="ECO:0000259" key="1">
    <source>
        <dbReference type="Pfam" id="PF05076"/>
    </source>
</evidence>
<dbReference type="SUPFAM" id="SSF103359">
    <property type="entry name" value="Suppressor of Fused, N-terminal domain"/>
    <property type="match status" value="1"/>
</dbReference>
<accession>A0ABT1G3Z4</accession>
<dbReference type="Pfam" id="PF05076">
    <property type="entry name" value="SUFU"/>
    <property type="match status" value="1"/>
</dbReference>
<dbReference type="Proteomes" id="UP001204000">
    <property type="component" value="Unassembled WGS sequence"/>
</dbReference>
<proteinExistence type="predicted"/>
<dbReference type="InterPro" id="IPR007768">
    <property type="entry name" value="Suppressor_of_fused"/>
</dbReference>
<dbReference type="EMBL" id="JAMFTQ010000005">
    <property type="protein sequence ID" value="MCP1387738.1"/>
    <property type="molecule type" value="Genomic_DNA"/>
</dbReference>
<comment type="caution">
    <text evidence="2">The sequence shown here is derived from an EMBL/GenBank/DDBJ whole genome shotgun (WGS) entry which is preliminary data.</text>
</comment>
<protein>
    <submittedName>
        <fullName evidence="2">Suppressor of fused domain protein</fullName>
    </submittedName>
</protein>
<dbReference type="RefSeq" id="WP_253577531.1">
    <property type="nucleotide sequence ID" value="NZ_JAMFTQ010000005.1"/>
</dbReference>
<feature type="domain" description="Suppressor of fused-like" evidence="1">
    <location>
        <begin position="50"/>
        <end position="193"/>
    </location>
</feature>
<dbReference type="InterPro" id="IPR037181">
    <property type="entry name" value="SUFU_N"/>
</dbReference>
<gene>
    <name evidence="2" type="ORF">M5J20_05985</name>
</gene>
<evidence type="ECO:0000313" key="2">
    <source>
        <dbReference type="EMBL" id="MCP1387738.1"/>
    </source>
</evidence>
<reference evidence="2" key="1">
    <citation type="submission" date="2022-05" db="EMBL/GenBank/DDBJ databases">
        <title>Corynebacterium sp. TA-R-1 sp. nov., isolated from human feces.</title>
        <authorList>
            <person name="Shamsuzzaman M."/>
            <person name="Dahal R.H."/>
        </authorList>
    </citation>
    <scope>NUCLEOTIDE SEQUENCE</scope>
    <source>
        <strain evidence="2">TA-R-1</strain>
    </source>
</reference>